<keyword evidence="1" id="KW-1133">Transmembrane helix</keyword>
<keyword evidence="1" id="KW-0812">Transmembrane</keyword>
<evidence type="ECO:0000313" key="2">
    <source>
        <dbReference type="EMBL" id="PVH38582.1"/>
    </source>
</evidence>
<protein>
    <submittedName>
        <fullName evidence="2">Uncharacterized protein</fullName>
    </submittedName>
</protein>
<sequence length="61" mass="7447">MPTFLALKEFKITYEQFHSTRRNLQMVLQSQMPNYKLDLYCFVCFRVILCFFLQFTLTHAM</sequence>
<dbReference type="AlphaFoldDB" id="A0A2T8ILN1"/>
<evidence type="ECO:0000256" key="1">
    <source>
        <dbReference type="SAM" id="Phobius"/>
    </source>
</evidence>
<feature type="transmembrane region" description="Helical" evidence="1">
    <location>
        <begin position="39"/>
        <end position="57"/>
    </location>
</feature>
<dbReference type="Gramene" id="PVH38582">
    <property type="protein sequence ID" value="PVH38582"/>
    <property type="gene ID" value="PAHAL_5G295000"/>
</dbReference>
<dbReference type="Proteomes" id="UP000243499">
    <property type="component" value="Chromosome 5"/>
</dbReference>
<proteinExistence type="predicted"/>
<dbReference type="EMBL" id="CM008050">
    <property type="protein sequence ID" value="PVH38582.1"/>
    <property type="molecule type" value="Genomic_DNA"/>
</dbReference>
<gene>
    <name evidence="2" type="ORF">PAHAL_5G295000</name>
</gene>
<organism evidence="2">
    <name type="scientific">Panicum hallii</name>
    <dbReference type="NCBI Taxonomy" id="206008"/>
    <lineage>
        <taxon>Eukaryota</taxon>
        <taxon>Viridiplantae</taxon>
        <taxon>Streptophyta</taxon>
        <taxon>Embryophyta</taxon>
        <taxon>Tracheophyta</taxon>
        <taxon>Spermatophyta</taxon>
        <taxon>Magnoliopsida</taxon>
        <taxon>Liliopsida</taxon>
        <taxon>Poales</taxon>
        <taxon>Poaceae</taxon>
        <taxon>PACMAD clade</taxon>
        <taxon>Panicoideae</taxon>
        <taxon>Panicodae</taxon>
        <taxon>Paniceae</taxon>
        <taxon>Panicinae</taxon>
        <taxon>Panicum</taxon>
        <taxon>Panicum sect. Panicum</taxon>
    </lineage>
</organism>
<reference evidence="2" key="1">
    <citation type="submission" date="2018-04" db="EMBL/GenBank/DDBJ databases">
        <title>WGS assembly of Panicum hallii.</title>
        <authorList>
            <person name="Lovell J."/>
            <person name="Jenkins J."/>
            <person name="Lowry D."/>
            <person name="Mamidi S."/>
            <person name="Sreedasyam A."/>
            <person name="Weng X."/>
            <person name="Barry K."/>
            <person name="Bonette J."/>
            <person name="Campitelli B."/>
            <person name="Daum C."/>
            <person name="Gordon S."/>
            <person name="Gould B."/>
            <person name="Lipzen A."/>
            <person name="Macqueen A."/>
            <person name="Palacio-Mejia J."/>
            <person name="Plott C."/>
            <person name="Shakirov E."/>
            <person name="Shu S."/>
            <person name="Yoshinaga Y."/>
            <person name="Zane M."/>
            <person name="Rokhsar D."/>
            <person name="Grimwood J."/>
            <person name="Schmutz J."/>
            <person name="Juenger T."/>
        </authorList>
    </citation>
    <scope>NUCLEOTIDE SEQUENCE [LARGE SCALE GENOMIC DNA]</scope>
    <source>
        <strain evidence="2">FIL2</strain>
    </source>
</reference>
<keyword evidence="1" id="KW-0472">Membrane</keyword>
<accession>A0A2T8ILN1</accession>
<name>A0A2T8ILN1_9POAL</name>